<keyword evidence="1" id="KW-0732">Signal</keyword>
<reference evidence="2" key="1">
    <citation type="journal article" date="2020" name="Stud. Mycol.">
        <title>101 Dothideomycetes genomes: a test case for predicting lifestyles and emergence of pathogens.</title>
        <authorList>
            <person name="Haridas S."/>
            <person name="Albert R."/>
            <person name="Binder M."/>
            <person name="Bloem J."/>
            <person name="Labutti K."/>
            <person name="Salamov A."/>
            <person name="Andreopoulos B."/>
            <person name="Baker S."/>
            <person name="Barry K."/>
            <person name="Bills G."/>
            <person name="Bluhm B."/>
            <person name="Cannon C."/>
            <person name="Castanera R."/>
            <person name="Culley D."/>
            <person name="Daum C."/>
            <person name="Ezra D."/>
            <person name="Gonzalez J."/>
            <person name="Henrissat B."/>
            <person name="Kuo A."/>
            <person name="Liang C."/>
            <person name="Lipzen A."/>
            <person name="Lutzoni F."/>
            <person name="Magnuson J."/>
            <person name="Mondo S."/>
            <person name="Nolan M."/>
            <person name="Ohm R."/>
            <person name="Pangilinan J."/>
            <person name="Park H.-J."/>
            <person name="Ramirez L."/>
            <person name="Alfaro M."/>
            <person name="Sun H."/>
            <person name="Tritt A."/>
            <person name="Yoshinaga Y."/>
            <person name="Zwiers L.-H."/>
            <person name="Turgeon B."/>
            <person name="Goodwin S."/>
            <person name="Spatafora J."/>
            <person name="Crous P."/>
            <person name="Grigoriev I."/>
        </authorList>
    </citation>
    <scope>NUCLEOTIDE SEQUENCE</scope>
    <source>
        <strain evidence="2">CBS 183.55</strain>
    </source>
</reference>
<proteinExistence type="predicted"/>
<dbReference type="Proteomes" id="UP000800082">
    <property type="component" value="Unassembled WGS sequence"/>
</dbReference>
<evidence type="ECO:0000256" key="1">
    <source>
        <dbReference type="SAM" id="SignalP"/>
    </source>
</evidence>
<evidence type="ECO:0000313" key="2">
    <source>
        <dbReference type="EMBL" id="KAF1933581.1"/>
    </source>
</evidence>
<gene>
    <name evidence="2" type="ORF">M421DRAFT_395659</name>
</gene>
<dbReference type="OrthoDB" id="2520703at2759"/>
<evidence type="ECO:0000313" key="3">
    <source>
        <dbReference type="Proteomes" id="UP000800082"/>
    </source>
</evidence>
<feature type="chain" id="PRO_5025430501" evidence="1">
    <location>
        <begin position="20"/>
        <end position="478"/>
    </location>
</feature>
<feature type="signal peptide" evidence="1">
    <location>
        <begin position="1"/>
        <end position="19"/>
    </location>
</feature>
<dbReference type="EMBL" id="ML978957">
    <property type="protein sequence ID" value="KAF1933581.1"/>
    <property type="molecule type" value="Genomic_DNA"/>
</dbReference>
<keyword evidence="3" id="KW-1185">Reference proteome</keyword>
<dbReference type="GeneID" id="54347748"/>
<accession>A0A6A5RYV8</accession>
<dbReference type="AlphaFoldDB" id="A0A6A5RYV8"/>
<name>A0A6A5RYV8_9PLEO</name>
<organism evidence="2 3">
    <name type="scientific">Didymella exigua CBS 183.55</name>
    <dbReference type="NCBI Taxonomy" id="1150837"/>
    <lineage>
        <taxon>Eukaryota</taxon>
        <taxon>Fungi</taxon>
        <taxon>Dikarya</taxon>
        <taxon>Ascomycota</taxon>
        <taxon>Pezizomycotina</taxon>
        <taxon>Dothideomycetes</taxon>
        <taxon>Pleosporomycetidae</taxon>
        <taxon>Pleosporales</taxon>
        <taxon>Pleosporineae</taxon>
        <taxon>Didymellaceae</taxon>
        <taxon>Didymella</taxon>
    </lineage>
</organism>
<sequence>MKAFTIVVSFISFAAAVVAAPSPQVPICTFDPVKGEYICSKDVAPQLCKFDPVKGEYVCPPTATVESATLASGDATIVDLAVSKCGQEGLRKCTRERQGSVCEDGYPLKEKGYLDDYLELQRRFSTLTSAQTLTSSNHTLGQSRHLSELLHYFENRLADYKGSSLQGDEVFQRGPVATYFQLLAGLILLAPNVEHICLVSLEHDDVSLWTHFLDMSQGFTIRNSTSKLRHLLAQIHAHGWSTSPDISVSERLIQHLRSFPVLQDLRISGAITHRPGTLPLVSSKTLNLCRLDLIENSLDIDDVADLVLACKGLRHFTCKWALYNDVYVDPSILQDALLAHADTLETLSIDWREVGFSLRRDANALRSVKISDLGFLSAGRSLLDLQGEVLDPPISSLLPESLQQMTILTEASEEFFYGRVLDLDEAVCLWQLARDCKASLPAFKTLCVRAACELPVLTLAHAFEQAGVRLHVQKETLG</sequence>
<dbReference type="RefSeq" id="XP_033453829.1">
    <property type="nucleotide sequence ID" value="XM_033590093.1"/>
</dbReference>
<protein>
    <submittedName>
        <fullName evidence="2">Uncharacterized protein</fullName>
    </submittedName>
</protein>